<proteinExistence type="predicted"/>
<name>A0A8R1ITI5_CAEJA</name>
<dbReference type="AlphaFoldDB" id="A0A8R1ITI5"/>
<dbReference type="EnsemblMetazoa" id="CJA38058.1">
    <property type="protein sequence ID" value="CJA38058.1"/>
    <property type="gene ID" value="WBGene00213905"/>
</dbReference>
<dbReference type="Proteomes" id="UP000005237">
    <property type="component" value="Unassembled WGS sequence"/>
</dbReference>
<keyword evidence="2" id="KW-1185">Reference proteome</keyword>
<reference evidence="1" key="2">
    <citation type="submission" date="2022-06" db="UniProtKB">
        <authorList>
            <consortium name="EnsemblMetazoa"/>
        </authorList>
    </citation>
    <scope>IDENTIFICATION</scope>
    <source>
        <strain evidence="1">DF5081</strain>
    </source>
</reference>
<sequence length="70" mass="7910">MVATFWYQSIKCGFPRSTGCTIVVKSLGSALKSIRYSQKRTTLYTMLNDTTTPTVSSARFREQYVFTING</sequence>
<evidence type="ECO:0000313" key="2">
    <source>
        <dbReference type="Proteomes" id="UP000005237"/>
    </source>
</evidence>
<reference evidence="2" key="1">
    <citation type="submission" date="2010-08" db="EMBL/GenBank/DDBJ databases">
        <authorList>
            <consortium name="Caenorhabditis japonica Sequencing Consortium"/>
            <person name="Wilson R.K."/>
        </authorList>
    </citation>
    <scope>NUCLEOTIDE SEQUENCE [LARGE SCALE GENOMIC DNA]</scope>
    <source>
        <strain evidence="2">DF5081</strain>
    </source>
</reference>
<accession>A0A8R1ITI5</accession>
<evidence type="ECO:0000313" key="1">
    <source>
        <dbReference type="EnsemblMetazoa" id="CJA38058.1"/>
    </source>
</evidence>
<organism evidence="1 2">
    <name type="scientific">Caenorhabditis japonica</name>
    <dbReference type="NCBI Taxonomy" id="281687"/>
    <lineage>
        <taxon>Eukaryota</taxon>
        <taxon>Metazoa</taxon>
        <taxon>Ecdysozoa</taxon>
        <taxon>Nematoda</taxon>
        <taxon>Chromadorea</taxon>
        <taxon>Rhabditida</taxon>
        <taxon>Rhabditina</taxon>
        <taxon>Rhabditomorpha</taxon>
        <taxon>Rhabditoidea</taxon>
        <taxon>Rhabditidae</taxon>
        <taxon>Peloderinae</taxon>
        <taxon>Caenorhabditis</taxon>
    </lineage>
</organism>
<protein>
    <submittedName>
        <fullName evidence="1">Uncharacterized protein</fullName>
    </submittedName>
</protein>